<dbReference type="PANTHER" id="PTHR16214:SF3">
    <property type="entry name" value="TRANSMEMBRANE PROTEIN 260"/>
    <property type="match status" value="1"/>
</dbReference>
<feature type="transmembrane region" description="Helical" evidence="1">
    <location>
        <begin position="290"/>
        <end position="309"/>
    </location>
</feature>
<feature type="transmembrane region" description="Helical" evidence="1">
    <location>
        <begin position="135"/>
        <end position="155"/>
    </location>
</feature>
<feature type="transmembrane region" description="Helical" evidence="1">
    <location>
        <begin position="12"/>
        <end position="32"/>
    </location>
</feature>
<gene>
    <name evidence="2" type="ORF">ENT37_08615</name>
</gene>
<protein>
    <submittedName>
        <fullName evidence="2">DUF2723 domain-containing protein</fullName>
    </submittedName>
</protein>
<proteinExistence type="predicted"/>
<feature type="transmembrane region" description="Helical" evidence="1">
    <location>
        <begin position="346"/>
        <end position="368"/>
    </location>
</feature>
<feature type="transmembrane region" description="Helical" evidence="1">
    <location>
        <begin position="84"/>
        <end position="102"/>
    </location>
</feature>
<accession>A0A7C4KJN7</accession>
<name>A0A7C4KJN7_9CHLR</name>
<feature type="transmembrane region" description="Helical" evidence="1">
    <location>
        <begin position="52"/>
        <end position="72"/>
    </location>
</feature>
<evidence type="ECO:0000313" key="2">
    <source>
        <dbReference type="EMBL" id="HGS21919.1"/>
    </source>
</evidence>
<sequence length="531" mass="58778">MAEGKDDTTFKATRLDTLVGVLLFLLASILYLRTLAPSLLLGDSAEFQALSYTPGLAHATGYPVYLILGRLFALLPFENVAYRVNLFSAIMASLTLVFMFAIGRSLGAGRLASLAGPVALGVSFIFWWHAVIAEVYTAGAAFLGAIVWLVLQWQATGKARFLFIAGLLGGLSLGVHNTVMLVAPGILVFLIVTRCNQKGWIGAAAGAAAGVLLFLAAFFVLDSYQTPATFTEVVRPMNDLWGYRWADFDSPLRRFKYLFLAAQWRRQMFTMAPPEVEAHIQGYFDRLTEWFPWSAVILAMVGWIALFFRSFWGKKNGWSEGLLLGLGWLGMMAYIVNYNIGDIETFYISSYVPLFSLTGVGVSWLGGLLAKAFKKPQGGALVAGLISVLAVAFALLPSIDRVTTAWEEKRISFLLGSGQEWYPYPIQYPQSPLWTAESIVGHLQPDAILFTSWDKLYGVWYAASVNHGRTDLRIHEMYPFGSDGKLSPQTLEYLRTNLGKHPVYFTQKDPALELGHLRMVDGDIPLFLLEP</sequence>
<dbReference type="PANTHER" id="PTHR16214">
    <property type="entry name" value="TRANSMEMBRANE PROTEIN 260"/>
    <property type="match status" value="1"/>
</dbReference>
<dbReference type="Pfam" id="PF11028">
    <property type="entry name" value="TMEM260-like"/>
    <property type="match status" value="1"/>
</dbReference>
<feature type="transmembrane region" description="Helical" evidence="1">
    <location>
        <begin position="321"/>
        <end position="340"/>
    </location>
</feature>
<evidence type="ECO:0000256" key="1">
    <source>
        <dbReference type="SAM" id="Phobius"/>
    </source>
</evidence>
<reference evidence="2" key="1">
    <citation type="journal article" date="2020" name="mSystems">
        <title>Genome- and Community-Level Interaction Insights into Carbon Utilization and Element Cycling Functions of Hydrothermarchaeota in Hydrothermal Sediment.</title>
        <authorList>
            <person name="Zhou Z."/>
            <person name="Liu Y."/>
            <person name="Xu W."/>
            <person name="Pan J."/>
            <person name="Luo Z.H."/>
            <person name="Li M."/>
        </authorList>
    </citation>
    <scope>NUCLEOTIDE SEQUENCE [LARGE SCALE GENOMIC DNA]</scope>
    <source>
        <strain evidence="2">SpSt-573</strain>
    </source>
</reference>
<keyword evidence="1" id="KW-1133">Transmembrane helix</keyword>
<feature type="transmembrane region" description="Helical" evidence="1">
    <location>
        <begin position="380"/>
        <end position="399"/>
    </location>
</feature>
<keyword evidence="1" id="KW-0472">Membrane</keyword>
<feature type="transmembrane region" description="Helical" evidence="1">
    <location>
        <begin position="161"/>
        <end position="192"/>
    </location>
</feature>
<feature type="transmembrane region" description="Helical" evidence="1">
    <location>
        <begin position="199"/>
        <end position="221"/>
    </location>
</feature>
<dbReference type="InterPro" id="IPR021280">
    <property type="entry name" value="TMEM260-like"/>
</dbReference>
<dbReference type="EMBL" id="DSYK01000426">
    <property type="protein sequence ID" value="HGS21919.1"/>
    <property type="molecule type" value="Genomic_DNA"/>
</dbReference>
<comment type="caution">
    <text evidence="2">The sequence shown here is derived from an EMBL/GenBank/DDBJ whole genome shotgun (WGS) entry which is preliminary data.</text>
</comment>
<dbReference type="AlphaFoldDB" id="A0A7C4KJN7"/>
<dbReference type="InterPro" id="IPR052724">
    <property type="entry name" value="GT117_domain-containing"/>
</dbReference>
<keyword evidence="1" id="KW-0812">Transmembrane</keyword>
<organism evidence="2">
    <name type="scientific">Anaerolinea thermolimosa</name>
    <dbReference type="NCBI Taxonomy" id="229919"/>
    <lineage>
        <taxon>Bacteria</taxon>
        <taxon>Bacillati</taxon>
        <taxon>Chloroflexota</taxon>
        <taxon>Anaerolineae</taxon>
        <taxon>Anaerolineales</taxon>
        <taxon>Anaerolineaceae</taxon>
        <taxon>Anaerolinea</taxon>
    </lineage>
</organism>